<dbReference type="EMBL" id="CP065425">
    <property type="protein sequence ID" value="QQZ09315.1"/>
    <property type="molecule type" value="Genomic_DNA"/>
</dbReference>
<sequence length="48" mass="5455">MKTLFPRGIKMTLFFLHNYMDLIKKDVRCASKGRYEAHSGQLGAGNIP</sequence>
<name>A0ABX7E1V7_9BACI</name>
<dbReference type="RefSeq" id="WP_202778330.1">
    <property type="nucleotide sequence ID" value="NZ_CP065425.1"/>
</dbReference>
<evidence type="ECO:0000313" key="1">
    <source>
        <dbReference type="EMBL" id="QQZ09315.1"/>
    </source>
</evidence>
<protein>
    <submittedName>
        <fullName evidence="1">Uncharacterized protein</fullName>
    </submittedName>
</protein>
<proteinExistence type="predicted"/>
<keyword evidence="2" id="KW-1185">Reference proteome</keyword>
<dbReference type="Proteomes" id="UP000595691">
    <property type="component" value="Chromosome"/>
</dbReference>
<evidence type="ECO:0000313" key="2">
    <source>
        <dbReference type="Proteomes" id="UP000595691"/>
    </source>
</evidence>
<gene>
    <name evidence="1" type="ORF">I5776_20530</name>
</gene>
<organism evidence="1 2">
    <name type="scientific">Heyndrickxia vini</name>
    <dbReference type="NCBI Taxonomy" id="1476025"/>
    <lineage>
        <taxon>Bacteria</taxon>
        <taxon>Bacillati</taxon>
        <taxon>Bacillota</taxon>
        <taxon>Bacilli</taxon>
        <taxon>Bacillales</taxon>
        <taxon>Bacillaceae</taxon>
        <taxon>Heyndrickxia</taxon>
    </lineage>
</organism>
<accession>A0ABX7E1V7</accession>
<reference evidence="1 2" key="1">
    <citation type="submission" date="2020-11" db="EMBL/GenBank/DDBJ databases">
        <title>Taxonomic evaluation of the Bacillus sporothermodurans group of bacteria based on whole genome sequences.</title>
        <authorList>
            <person name="Fiedler G."/>
            <person name="Herbstmann A.-D."/>
            <person name="Doll E."/>
            <person name="Wenning M."/>
            <person name="Brinks E."/>
            <person name="Kabisch J."/>
            <person name="Breitenwieser F."/>
            <person name="Lappann M."/>
            <person name="Boehnlein C."/>
            <person name="Franz C."/>
        </authorList>
    </citation>
    <scope>NUCLEOTIDE SEQUENCE [LARGE SCALE GENOMIC DNA]</scope>
    <source>
        <strain evidence="1 2">JCM 19841</strain>
    </source>
</reference>